<reference evidence="1 2" key="1">
    <citation type="submission" date="2020-05" db="EMBL/GenBank/DDBJ databases">
        <title>Complete closed genome sequence of Defluviicoccus vanus.</title>
        <authorList>
            <person name="Bessarab I."/>
            <person name="Arumugam K."/>
            <person name="Maszenan A.M."/>
            <person name="Seviour R.J."/>
            <person name="Williams R.B."/>
        </authorList>
    </citation>
    <scope>NUCLEOTIDE SEQUENCE [LARGE SCALE GENOMIC DNA]</scope>
    <source>
        <strain evidence="1 2">Ben 114</strain>
    </source>
</reference>
<dbReference type="KEGG" id="dvn:HQ394_10115"/>
<sequence>MAMISFTGRGGVGVSAALASSLVVASVRDPSSSGGALLASLSLDLPAAGRAAVALSLAFELSGNFAVALVSIAAAGLRDGDGRVADEGDGAPVALGRAAGAVGGCVASDARACSPAGTGVGAVVGAGADVVSGDAMAKGSLRGTGIV</sequence>
<dbReference type="EMBL" id="CP053923">
    <property type="protein sequence ID" value="QNT69613.1"/>
    <property type="molecule type" value="Genomic_DNA"/>
</dbReference>
<gene>
    <name evidence="1" type="ORF">HQ394_10115</name>
</gene>
<proteinExistence type="predicted"/>
<keyword evidence="2" id="KW-1185">Reference proteome</keyword>
<dbReference type="Proteomes" id="UP000516369">
    <property type="component" value="Chromosome"/>
</dbReference>
<evidence type="ECO:0000313" key="1">
    <source>
        <dbReference type="EMBL" id="QNT69613.1"/>
    </source>
</evidence>
<dbReference type="AlphaFoldDB" id="A0A7H1N1M7"/>
<evidence type="ECO:0000313" key="2">
    <source>
        <dbReference type="Proteomes" id="UP000516369"/>
    </source>
</evidence>
<protein>
    <submittedName>
        <fullName evidence="1">Uncharacterized protein</fullName>
    </submittedName>
</protein>
<organism evidence="1 2">
    <name type="scientific">Defluviicoccus vanus</name>
    <dbReference type="NCBI Taxonomy" id="111831"/>
    <lineage>
        <taxon>Bacteria</taxon>
        <taxon>Pseudomonadati</taxon>
        <taxon>Pseudomonadota</taxon>
        <taxon>Alphaproteobacteria</taxon>
        <taxon>Rhodospirillales</taxon>
        <taxon>Rhodospirillaceae</taxon>
        <taxon>Defluviicoccus</taxon>
    </lineage>
</organism>
<accession>A0A7H1N1M7</accession>
<name>A0A7H1N1M7_9PROT</name>